<dbReference type="Proteomes" id="UP000786693">
    <property type="component" value="Unassembled WGS sequence"/>
</dbReference>
<evidence type="ECO:0000313" key="2">
    <source>
        <dbReference type="Proteomes" id="UP000786693"/>
    </source>
</evidence>
<reference evidence="1 2" key="1">
    <citation type="submission" date="2021-05" db="EMBL/GenBank/DDBJ databases">
        <title>Bacteria Genome sequencing.</title>
        <authorList>
            <person name="Takabe Y."/>
            <person name="Nakajima Y."/>
            <person name="Suzuki S."/>
            <person name="Shiozaki T."/>
        </authorList>
    </citation>
    <scope>NUCLEOTIDE SEQUENCE [LARGE SCALE GENOMIC DNA]</scope>
    <source>
        <strain evidence="1 2">AI_62</strain>
    </source>
</reference>
<dbReference type="SUPFAM" id="SSF160379">
    <property type="entry name" value="SP0830-like"/>
    <property type="match status" value="1"/>
</dbReference>
<evidence type="ECO:0008006" key="3">
    <source>
        <dbReference type="Google" id="ProtNLM"/>
    </source>
</evidence>
<accession>A0ABQ4NJ56</accession>
<dbReference type="PANTHER" id="PTHR36439:SF1">
    <property type="entry name" value="DUF1697 DOMAIN-CONTAINING PROTEIN"/>
    <property type="match status" value="1"/>
</dbReference>
<dbReference type="PANTHER" id="PTHR36439">
    <property type="entry name" value="BLL4334 PROTEIN"/>
    <property type="match status" value="1"/>
</dbReference>
<dbReference type="Pfam" id="PF08002">
    <property type="entry name" value="DUF1697"/>
    <property type="match status" value="1"/>
</dbReference>
<organism evidence="1 2">
    <name type="scientific">Jannaschia pagri</name>
    <dbReference type="NCBI Taxonomy" id="2829797"/>
    <lineage>
        <taxon>Bacteria</taxon>
        <taxon>Pseudomonadati</taxon>
        <taxon>Pseudomonadota</taxon>
        <taxon>Alphaproteobacteria</taxon>
        <taxon>Rhodobacterales</taxon>
        <taxon>Roseobacteraceae</taxon>
        <taxon>Jannaschia</taxon>
    </lineage>
</organism>
<dbReference type="Gene3D" id="3.30.70.1280">
    <property type="entry name" value="SP0830-like domains"/>
    <property type="match status" value="1"/>
</dbReference>
<keyword evidence="2" id="KW-1185">Reference proteome</keyword>
<evidence type="ECO:0000313" key="1">
    <source>
        <dbReference type="EMBL" id="GIT94444.1"/>
    </source>
</evidence>
<dbReference type="InterPro" id="IPR012545">
    <property type="entry name" value="DUF1697"/>
</dbReference>
<dbReference type="EMBL" id="BPFH01000002">
    <property type="protein sequence ID" value="GIT94444.1"/>
    <property type="molecule type" value="Genomic_DNA"/>
</dbReference>
<sequence>MVGADLRVILLAGIGAATHKKMRLADLCDAIARHGVMAPRSLLSTGNILCRSDMASADLAAMVQQTMAEFGVDRRAFVLDHGDLARIARDNPFPDALDRANHLLIHVTDGAPEQPAWPGPERIAVRGRVAFVDYIDGIGRSRLTGPKLTRLLGRPGTARNWTTWQKLISAGLGH</sequence>
<dbReference type="RefSeq" id="WP_220747979.1">
    <property type="nucleotide sequence ID" value="NZ_BPFH01000002.1"/>
</dbReference>
<protein>
    <recommendedName>
        <fullName evidence="3">DUF1697 domain-containing protein</fullName>
    </recommendedName>
</protein>
<proteinExistence type="predicted"/>
<comment type="caution">
    <text evidence="1">The sequence shown here is derived from an EMBL/GenBank/DDBJ whole genome shotgun (WGS) entry which is preliminary data.</text>
</comment>
<gene>
    <name evidence="1" type="ORF">JANAI62_10670</name>
</gene>
<name>A0ABQ4NJ56_9RHOB</name>